<dbReference type="eggNOG" id="COG0741">
    <property type="taxonomic scope" value="Bacteria"/>
</dbReference>
<name>Q728A5_NITV2</name>
<dbReference type="SMR" id="Q728A5"/>
<dbReference type="InterPro" id="IPR023346">
    <property type="entry name" value="Lysozyme-like_dom_sf"/>
</dbReference>
<reference evidence="4 5" key="1">
    <citation type="journal article" date="2004" name="Nat. Biotechnol.">
        <title>The genome sequence of the anaerobic, sulfate-reducing bacterium Desulfovibrio vulgaris Hildenborough.</title>
        <authorList>
            <person name="Heidelberg J.F."/>
            <person name="Seshadri R."/>
            <person name="Haveman S.A."/>
            <person name="Hemme C.L."/>
            <person name="Paulsen I.T."/>
            <person name="Kolonay J.F."/>
            <person name="Eisen J.A."/>
            <person name="Ward N."/>
            <person name="Methe B."/>
            <person name="Brinkac L.M."/>
            <person name="Daugherty S.C."/>
            <person name="Deboy R.T."/>
            <person name="Dodson R.J."/>
            <person name="Durkin A.S."/>
            <person name="Madupu R."/>
            <person name="Nelson W.C."/>
            <person name="Sullivan S.A."/>
            <person name="Fouts D."/>
            <person name="Haft D.H."/>
            <person name="Selengut J."/>
            <person name="Peterson J.D."/>
            <person name="Davidsen T.M."/>
            <person name="Zafar N."/>
            <person name="Zhou L."/>
            <person name="Radune D."/>
            <person name="Dimitrov G."/>
            <person name="Hance M."/>
            <person name="Tran K."/>
            <person name="Khouri H."/>
            <person name="Gill J."/>
            <person name="Utterback T.R."/>
            <person name="Feldblyum T.V."/>
            <person name="Wall J.D."/>
            <person name="Voordouw G."/>
            <person name="Fraser C.M."/>
        </authorList>
    </citation>
    <scope>NUCLEOTIDE SEQUENCE [LARGE SCALE GENOMIC DNA]</scope>
    <source>
        <strain evidence="5">ATCC 29579 / DSM 644 / NCIMB 8303 / VKM B-1760 / Hildenborough</strain>
    </source>
</reference>
<feature type="domain" description="Transglycosylase SLT" evidence="3">
    <location>
        <begin position="50"/>
        <end position="161"/>
    </location>
</feature>
<dbReference type="STRING" id="882.DVU_2699"/>
<sequence length="215" mass="23577">MKARSYPVLPPCMGCCLLLLALMWTAAAHSAPAIPMQAIQYRSQLMREARAQWGLSAPTATFAAQVHQESGWNADAVSPVGAQGLAQFMPSTARWLPTVASDTGKPLPFNPGWALRALVTYDRWLWQRVQAVTPCDRMALALAAYNGGLGWVQRDARLAAARGLDARRWWDNVETVNAGRSANAKRENRGYPRRILLTLEPAYMAAGWGGGMCHE</sequence>
<dbReference type="EnsemblBacteria" id="AAS97171">
    <property type="protein sequence ID" value="AAS97171"/>
    <property type="gene ID" value="DVU_2699"/>
</dbReference>
<dbReference type="SUPFAM" id="SSF53955">
    <property type="entry name" value="Lysozyme-like"/>
    <property type="match status" value="1"/>
</dbReference>
<dbReference type="OrthoDB" id="9815002at2"/>
<dbReference type="Gene3D" id="1.10.530.10">
    <property type="match status" value="1"/>
</dbReference>
<evidence type="ECO:0000256" key="1">
    <source>
        <dbReference type="ARBA" id="ARBA00007734"/>
    </source>
</evidence>
<dbReference type="AlphaFoldDB" id="Q728A5"/>
<keyword evidence="5" id="KW-1185">Reference proteome</keyword>
<evidence type="ECO:0000313" key="5">
    <source>
        <dbReference type="Proteomes" id="UP000002194"/>
    </source>
</evidence>
<feature type="signal peptide" evidence="2">
    <location>
        <begin position="1"/>
        <end position="30"/>
    </location>
</feature>
<dbReference type="Pfam" id="PF01464">
    <property type="entry name" value="SLT"/>
    <property type="match status" value="1"/>
</dbReference>
<keyword evidence="2" id="KW-0732">Signal</keyword>
<accession>Q728A5</accession>
<protein>
    <submittedName>
        <fullName evidence="4">Transglycosylase SLT domain protein</fullName>
    </submittedName>
</protein>
<dbReference type="PATRIC" id="fig|882.5.peg.2441"/>
<dbReference type="HOGENOM" id="CLU_092742_0_0_7"/>
<dbReference type="PANTHER" id="PTHR37423">
    <property type="entry name" value="SOLUBLE LYTIC MUREIN TRANSGLYCOSYLASE-RELATED"/>
    <property type="match status" value="1"/>
</dbReference>
<dbReference type="PaxDb" id="882-DVU_2699"/>
<organism evidence="4 5">
    <name type="scientific">Nitratidesulfovibrio vulgaris (strain ATCC 29579 / DSM 644 / CCUG 34227 / NCIMB 8303 / VKM B-1760 / Hildenborough)</name>
    <name type="common">Desulfovibrio vulgaris</name>
    <dbReference type="NCBI Taxonomy" id="882"/>
    <lineage>
        <taxon>Bacteria</taxon>
        <taxon>Pseudomonadati</taxon>
        <taxon>Thermodesulfobacteriota</taxon>
        <taxon>Desulfovibrionia</taxon>
        <taxon>Desulfovibrionales</taxon>
        <taxon>Desulfovibrionaceae</taxon>
        <taxon>Nitratidesulfovibrio</taxon>
    </lineage>
</organism>
<dbReference type="CAZy" id="GH23">
    <property type="family name" value="Glycoside Hydrolase Family 23"/>
</dbReference>
<dbReference type="PANTHER" id="PTHR37423:SF2">
    <property type="entry name" value="MEMBRANE-BOUND LYTIC MUREIN TRANSGLYCOSYLASE C"/>
    <property type="match status" value="1"/>
</dbReference>
<dbReference type="KEGG" id="dvu:DVU_2699"/>
<feature type="chain" id="PRO_5004284194" evidence="2">
    <location>
        <begin position="31"/>
        <end position="215"/>
    </location>
</feature>
<evidence type="ECO:0000256" key="2">
    <source>
        <dbReference type="SAM" id="SignalP"/>
    </source>
</evidence>
<dbReference type="PhylomeDB" id="Q728A5"/>
<comment type="similarity">
    <text evidence="1">Belongs to the transglycosylase Slt family.</text>
</comment>
<dbReference type="EMBL" id="AE017285">
    <property type="protein sequence ID" value="AAS97171.1"/>
    <property type="molecule type" value="Genomic_DNA"/>
</dbReference>
<gene>
    <name evidence="4" type="ordered locus">DVU_2699</name>
</gene>
<proteinExistence type="inferred from homology"/>
<evidence type="ECO:0000313" key="4">
    <source>
        <dbReference type="EMBL" id="AAS97171.1"/>
    </source>
</evidence>
<dbReference type="Proteomes" id="UP000002194">
    <property type="component" value="Chromosome"/>
</dbReference>
<dbReference type="RefSeq" id="WP_010939968.1">
    <property type="nucleotide sequence ID" value="NC_002937.3"/>
</dbReference>
<dbReference type="InterPro" id="IPR008258">
    <property type="entry name" value="Transglycosylase_SLT_dom_1"/>
</dbReference>
<evidence type="ECO:0000259" key="3">
    <source>
        <dbReference type="Pfam" id="PF01464"/>
    </source>
</evidence>